<keyword evidence="3" id="KW-1003">Cell membrane</keyword>
<dbReference type="PANTHER" id="PTHR30043:SF1">
    <property type="entry name" value="ABC TRANSPORT SYSTEM PERMEASE PROTEIN P69"/>
    <property type="match status" value="1"/>
</dbReference>
<evidence type="ECO:0000256" key="5">
    <source>
        <dbReference type="ARBA" id="ARBA00022989"/>
    </source>
</evidence>
<protein>
    <submittedName>
        <fullName evidence="9">Phosphonate ABC transporter, permease protein PhnE</fullName>
    </submittedName>
</protein>
<dbReference type="PROSITE" id="PS50928">
    <property type="entry name" value="ABC_TM1"/>
    <property type="match status" value="1"/>
</dbReference>
<feature type="transmembrane region" description="Helical" evidence="7">
    <location>
        <begin position="146"/>
        <end position="169"/>
    </location>
</feature>
<evidence type="ECO:0000256" key="1">
    <source>
        <dbReference type="ARBA" id="ARBA00004651"/>
    </source>
</evidence>
<dbReference type="InterPro" id="IPR000540">
    <property type="entry name" value="Flag_MotA_CS"/>
</dbReference>
<accession>A0AA41YRI2</accession>
<dbReference type="Gene3D" id="1.10.3720.10">
    <property type="entry name" value="MetI-like"/>
    <property type="match status" value="1"/>
</dbReference>
<evidence type="ECO:0000256" key="4">
    <source>
        <dbReference type="ARBA" id="ARBA00022692"/>
    </source>
</evidence>
<dbReference type="InterPro" id="IPR005769">
    <property type="entry name" value="PhnE/PtxC"/>
</dbReference>
<name>A0AA41YRI2_9PROT</name>
<evidence type="ECO:0000256" key="2">
    <source>
        <dbReference type="ARBA" id="ARBA00022448"/>
    </source>
</evidence>
<dbReference type="InterPro" id="IPR000515">
    <property type="entry name" value="MetI-like"/>
</dbReference>
<feature type="transmembrane region" description="Helical" evidence="7">
    <location>
        <begin position="100"/>
        <end position="125"/>
    </location>
</feature>
<dbReference type="NCBIfam" id="TIGR01097">
    <property type="entry name" value="PhnE"/>
    <property type="match status" value="1"/>
</dbReference>
<evidence type="ECO:0000313" key="10">
    <source>
        <dbReference type="Proteomes" id="UP001165679"/>
    </source>
</evidence>
<feature type="transmembrane region" description="Helical" evidence="7">
    <location>
        <begin position="259"/>
        <end position="277"/>
    </location>
</feature>
<dbReference type="Proteomes" id="UP001165679">
    <property type="component" value="Unassembled WGS sequence"/>
</dbReference>
<dbReference type="GO" id="GO:0015416">
    <property type="term" value="F:ABC-type phosphonate transporter activity"/>
    <property type="evidence" value="ECO:0007669"/>
    <property type="project" value="InterPro"/>
</dbReference>
<evidence type="ECO:0000256" key="6">
    <source>
        <dbReference type="ARBA" id="ARBA00023136"/>
    </source>
</evidence>
<keyword evidence="5 7" id="KW-1133">Transmembrane helix</keyword>
<evidence type="ECO:0000256" key="3">
    <source>
        <dbReference type="ARBA" id="ARBA00022475"/>
    </source>
</evidence>
<feature type="domain" description="ABC transmembrane type-1" evidence="8">
    <location>
        <begin position="94"/>
        <end position="277"/>
    </location>
</feature>
<dbReference type="CDD" id="cd06261">
    <property type="entry name" value="TM_PBP2"/>
    <property type="match status" value="1"/>
</dbReference>
<comment type="subcellular location">
    <subcellularLocation>
        <location evidence="1 7">Cell membrane</location>
        <topology evidence="1 7">Multi-pass membrane protein</topology>
    </subcellularLocation>
</comment>
<evidence type="ECO:0000256" key="7">
    <source>
        <dbReference type="RuleBase" id="RU363032"/>
    </source>
</evidence>
<keyword evidence="4 7" id="KW-0812">Transmembrane</keyword>
<keyword evidence="6 7" id="KW-0472">Membrane</keyword>
<dbReference type="RefSeq" id="WP_264716459.1">
    <property type="nucleotide sequence ID" value="NZ_JAPDNT010000039.1"/>
</dbReference>
<dbReference type="InterPro" id="IPR035906">
    <property type="entry name" value="MetI-like_sf"/>
</dbReference>
<comment type="similarity">
    <text evidence="7">Belongs to the binding-protein-dependent transport system permease family.</text>
</comment>
<comment type="caution">
    <text evidence="9">The sequence shown here is derived from an EMBL/GenBank/DDBJ whole genome shotgun (WGS) entry which is preliminary data.</text>
</comment>
<dbReference type="EMBL" id="JAPDNT010000039">
    <property type="protein sequence ID" value="MCW3477510.1"/>
    <property type="molecule type" value="Genomic_DNA"/>
</dbReference>
<keyword evidence="2 7" id="KW-0813">Transport</keyword>
<proteinExistence type="inferred from homology"/>
<reference evidence="9" key="2">
    <citation type="submission" date="2022-10" db="EMBL/GenBank/DDBJ databases">
        <authorList>
            <person name="Trinh H.N."/>
        </authorList>
    </citation>
    <scope>NUCLEOTIDE SEQUENCE</scope>
    <source>
        <strain evidence="9">RN2-1</strain>
    </source>
</reference>
<evidence type="ECO:0000259" key="8">
    <source>
        <dbReference type="PROSITE" id="PS50928"/>
    </source>
</evidence>
<sequence>MSAIAAVEAQFRARRRARMLANLGYGGVLLLCLLISARVSEAYPGALAAGLPRVGEYFHKLLPALQWQHLLDGPKAEGSIAYWFYRLDSWSWLLFETSQMALLATLGGAVLAFALCFPAAANLAPNRLTYVCFRRLLELFRTVPDIVYALILVWAFGVGPLAGIMAIALHTVGALGKLFAEVVENADMRPWEGVRAAGGNWAQGVRYAILPQVVPNFLSYVLLRFEINVRGATVIGFVGAGGIGQELYQVISSNIYDEIGAIIVLIVLVVAVIDLLSEQLRTLATGKMAA</sequence>
<dbReference type="PANTHER" id="PTHR30043">
    <property type="entry name" value="PHOSPHONATES TRANSPORT SYSTEM PERMEASE PROTEIN"/>
    <property type="match status" value="1"/>
</dbReference>
<organism evidence="9 10">
    <name type="scientific">Limobrevibacterium gyesilva</name>
    <dbReference type="NCBI Taxonomy" id="2991712"/>
    <lineage>
        <taxon>Bacteria</taxon>
        <taxon>Pseudomonadati</taxon>
        <taxon>Pseudomonadota</taxon>
        <taxon>Alphaproteobacteria</taxon>
        <taxon>Acetobacterales</taxon>
        <taxon>Acetobacteraceae</taxon>
        <taxon>Limobrevibacterium</taxon>
    </lineage>
</organism>
<reference evidence="9" key="1">
    <citation type="submission" date="2022-09" db="EMBL/GenBank/DDBJ databases">
        <title>Rhodovastum sp. nov. RN2-1 isolated from soil in Seongnam, South Korea.</title>
        <authorList>
            <person name="Le N.T."/>
        </authorList>
    </citation>
    <scope>NUCLEOTIDE SEQUENCE</scope>
    <source>
        <strain evidence="9">RN2-1</strain>
    </source>
</reference>
<dbReference type="Pfam" id="PF00528">
    <property type="entry name" value="BPD_transp_1"/>
    <property type="match status" value="1"/>
</dbReference>
<evidence type="ECO:0000313" key="9">
    <source>
        <dbReference type="EMBL" id="MCW3477510.1"/>
    </source>
</evidence>
<dbReference type="GO" id="GO:0005886">
    <property type="term" value="C:plasma membrane"/>
    <property type="evidence" value="ECO:0007669"/>
    <property type="project" value="UniProtKB-SubCell"/>
</dbReference>
<dbReference type="SUPFAM" id="SSF161098">
    <property type="entry name" value="MetI-like"/>
    <property type="match status" value="1"/>
</dbReference>
<gene>
    <name evidence="9" type="primary">phnE</name>
    <name evidence="9" type="ORF">OL599_23370</name>
</gene>
<keyword evidence="10" id="KW-1185">Reference proteome</keyword>
<dbReference type="AlphaFoldDB" id="A0AA41YRI2"/>
<dbReference type="PROSITE" id="PS01307">
    <property type="entry name" value="MOTA"/>
    <property type="match status" value="1"/>
</dbReference>